<name>A0ABP1DYU8_9APHY</name>
<dbReference type="EMBL" id="OZ037950">
    <property type="protein sequence ID" value="CAL1712387.1"/>
    <property type="molecule type" value="Genomic_DNA"/>
</dbReference>
<evidence type="ECO:0000313" key="2">
    <source>
        <dbReference type="Proteomes" id="UP001497453"/>
    </source>
</evidence>
<dbReference type="Proteomes" id="UP001497453">
    <property type="component" value="Chromosome 7"/>
</dbReference>
<accession>A0ABP1DYU8</accession>
<keyword evidence="2" id="KW-1185">Reference proteome</keyword>
<protein>
    <recommendedName>
        <fullName evidence="3">Arrestin-like N-terminal domain-containing protein</fullName>
    </recommendedName>
</protein>
<evidence type="ECO:0000313" key="1">
    <source>
        <dbReference type="EMBL" id="CAL1712387.1"/>
    </source>
</evidence>
<dbReference type="InterPro" id="IPR014752">
    <property type="entry name" value="Arrestin-like_C"/>
</dbReference>
<dbReference type="Gene3D" id="2.60.40.640">
    <property type="match status" value="1"/>
</dbReference>
<evidence type="ECO:0008006" key="3">
    <source>
        <dbReference type="Google" id="ProtNLM"/>
    </source>
</evidence>
<reference evidence="2" key="1">
    <citation type="submission" date="2024-04" db="EMBL/GenBank/DDBJ databases">
        <authorList>
            <person name="Shaw F."/>
            <person name="Minotto A."/>
        </authorList>
    </citation>
    <scope>NUCLEOTIDE SEQUENCE [LARGE SCALE GENOMIC DNA]</scope>
</reference>
<gene>
    <name evidence="1" type="ORF">GFSPODELE1_LOCUS8804</name>
</gene>
<sequence length="465" mass="51101">MDTLPAYSPSSSVPSYHAEPSYDERCLDFSARSHRRVAPDGTFLKAAKGITLVLTEQESGTSIPTYTRHASVKGDILLEDERIQSVSLKLDGRQFVSSSESGSSNTHLFTESITLWSKSEHPYCSLSPAILPFDIPFPNTYREGKETRPLPPTFTAESPSVPGVSIRCEYTLTVTVTKPRLGGFKKHKRMIVPINYHPRSRPYLPIGCGLHPFLSTVKCAPGDWHQVSSTIKPRSGATIGSIEAHLFIPAVQIYAISDTIPFHLQLQGSQASLNAFLFSPESSPQARNAALRRAKTLSVSYESPAESHLSSFAVSLPFITRASSNPLLPEPPPSPLKPDPSLPWYVDTSRGKPTVRVYLLRQILVKVNGTKSWRNIVLGEGKMYPVQAQYHACPGAESYAEQALDWEGELKCNGDVTVGGFNSGPLVLKDFIMIELKPASPETSPLLEHQHPHPVRLVTDTYAES</sequence>
<proteinExistence type="predicted"/>
<organism evidence="1 2">
    <name type="scientific">Somion occarium</name>
    <dbReference type="NCBI Taxonomy" id="3059160"/>
    <lineage>
        <taxon>Eukaryota</taxon>
        <taxon>Fungi</taxon>
        <taxon>Dikarya</taxon>
        <taxon>Basidiomycota</taxon>
        <taxon>Agaricomycotina</taxon>
        <taxon>Agaricomycetes</taxon>
        <taxon>Polyporales</taxon>
        <taxon>Cerrenaceae</taxon>
        <taxon>Somion</taxon>
    </lineage>
</organism>